<dbReference type="EMBL" id="CM042015">
    <property type="protein sequence ID" value="KAI3709008.1"/>
    <property type="molecule type" value="Genomic_DNA"/>
</dbReference>
<sequence>MCYQCGKMGHIRADCPNLKTGEEALKTLVTAPLRITDGRKGQAGTEHARGRAFQLTAEEVKATSKVVAGTFHVNSITGLVLFDSGATHSFVSVIFGEHLGREVERLDEPLVVEIVVDKTMKELCVVVGMDWMDAVDAKIGCRLRQIRVRTPSVGKLLIQGNVLGRSNAICSAARARRYLQQSGIGYLAYVVDMRAIERKTTIKDVRIVREFVDVFLDDLPGVPLKR</sequence>
<proteinExistence type="predicted"/>
<comment type="caution">
    <text evidence="1">The sequence shown here is derived from an EMBL/GenBank/DDBJ whole genome shotgun (WGS) entry which is preliminary data.</text>
</comment>
<dbReference type="Proteomes" id="UP001055811">
    <property type="component" value="Linkage Group LG07"/>
</dbReference>
<accession>A0ACB9AI16</accession>
<gene>
    <name evidence="1" type="ORF">L2E82_38691</name>
</gene>
<protein>
    <submittedName>
        <fullName evidence="1">Uncharacterized protein</fullName>
    </submittedName>
</protein>
<organism evidence="1 2">
    <name type="scientific">Cichorium intybus</name>
    <name type="common">Chicory</name>
    <dbReference type="NCBI Taxonomy" id="13427"/>
    <lineage>
        <taxon>Eukaryota</taxon>
        <taxon>Viridiplantae</taxon>
        <taxon>Streptophyta</taxon>
        <taxon>Embryophyta</taxon>
        <taxon>Tracheophyta</taxon>
        <taxon>Spermatophyta</taxon>
        <taxon>Magnoliopsida</taxon>
        <taxon>eudicotyledons</taxon>
        <taxon>Gunneridae</taxon>
        <taxon>Pentapetalae</taxon>
        <taxon>asterids</taxon>
        <taxon>campanulids</taxon>
        <taxon>Asterales</taxon>
        <taxon>Asteraceae</taxon>
        <taxon>Cichorioideae</taxon>
        <taxon>Cichorieae</taxon>
        <taxon>Cichoriinae</taxon>
        <taxon>Cichorium</taxon>
    </lineage>
</organism>
<name>A0ACB9AI16_CICIN</name>
<evidence type="ECO:0000313" key="2">
    <source>
        <dbReference type="Proteomes" id="UP001055811"/>
    </source>
</evidence>
<reference evidence="2" key="1">
    <citation type="journal article" date="2022" name="Mol. Ecol. Resour.">
        <title>The genomes of chicory, endive, great burdock and yacon provide insights into Asteraceae palaeo-polyploidization history and plant inulin production.</title>
        <authorList>
            <person name="Fan W."/>
            <person name="Wang S."/>
            <person name="Wang H."/>
            <person name="Wang A."/>
            <person name="Jiang F."/>
            <person name="Liu H."/>
            <person name="Zhao H."/>
            <person name="Xu D."/>
            <person name="Zhang Y."/>
        </authorList>
    </citation>
    <scope>NUCLEOTIDE SEQUENCE [LARGE SCALE GENOMIC DNA]</scope>
    <source>
        <strain evidence="2">cv. Punajuju</strain>
    </source>
</reference>
<reference evidence="1 2" key="2">
    <citation type="journal article" date="2022" name="Mol. Ecol. Resour.">
        <title>The genomes of chicory, endive, great burdock and yacon provide insights into Asteraceae paleo-polyploidization history and plant inulin production.</title>
        <authorList>
            <person name="Fan W."/>
            <person name="Wang S."/>
            <person name="Wang H."/>
            <person name="Wang A."/>
            <person name="Jiang F."/>
            <person name="Liu H."/>
            <person name="Zhao H."/>
            <person name="Xu D."/>
            <person name="Zhang Y."/>
        </authorList>
    </citation>
    <scope>NUCLEOTIDE SEQUENCE [LARGE SCALE GENOMIC DNA]</scope>
    <source>
        <strain evidence="2">cv. Punajuju</strain>
        <tissue evidence="1">Leaves</tissue>
    </source>
</reference>
<keyword evidence="2" id="KW-1185">Reference proteome</keyword>
<evidence type="ECO:0000313" key="1">
    <source>
        <dbReference type="EMBL" id="KAI3709008.1"/>
    </source>
</evidence>